<keyword evidence="2 5" id="KW-0479">Metal-binding</keyword>
<feature type="domain" description="VOC" evidence="6">
    <location>
        <begin position="28"/>
        <end position="158"/>
    </location>
</feature>
<dbReference type="InterPro" id="IPR041736">
    <property type="entry name" value="4OHPhenylPyrv_dOase_N"/>
</dbReference>
<dbReference type="NCBIfam" id="TIGR01263">
    <property type="entry name" value="4HPPD"/>
    <property type="match status" value="1"/>
</dbReference>
<dbReference type="PANTHER" id="PTHR11959">
    <property type="entry name" value="4-HYDROXYPHENYLPYRUVATE DIOXYGENASE"/>
    <property type="match status" value="1"/>
</dbReference>
<dbReference type="InterPro" id="IPR004360">
    <property type="entry name" value="Glyas_Fos-R_dOase_dom"/>
</dbReference>
<evidence type="ECO:0000256" key="5">
    <source>
        <dbReference type="PIRSR" id="PIRSR009283-1"/>
    </source>
</evidence>
<dbReference type="AlphaFoldDB" id="A0A2M9R733"/>
<keyword evidence="8" id="KW-1185">Reference proteome</keyword>
<dbReference type="InterPro" id="IPR005956">
    <property type="entry name" value="4OHPhenylPyrv_dOase"/>
</dbReference>
<dbReference type="InterPro" id="IPR037523">
    <property type="entry name" value="VOC_core"/>
</dbReference>
<dbReference type="GO" id="GO:0003868">
    <property type="term" value="F:4-hydroxyphenylpyruvate dioxygenase activity"/>
    <property type="evidence" value="ECO:0007669"/>
    <property type="project" value="InterPro"/>
</dbReference>
<keyword evidence="7" id="KW-0560">Oxidoreductase</keyword>
<dbReference type="FunFam" id="3.10.180.10:FF:000001">
    <property type="entry name" value="4-hydroxyphenylpyruvate dioxygenase"/>
    <property type="match status" value="1"/>
</dbReference>
<feature type="binding site" evidence="5">
    <location>
        <position position="355"/>
    </location>
    <ligand>
        <name>Fe cation</name>
        <dbReference type="ChEBI" id="CHEBI:24875"/>
    </ligand>
</feature>
<feature type="domain" description="VOC" evidence="6">
    <location>
        <begin position="185"/>
        <end position="344"/>
    </location>
</feature>
<evidence type="ECO:0000256" key="4">
    <source>
        <dbReference type="ARBA" id="ARBA00023004"/>
    </source>
</evidence>
<evidence type="ECO:0000256" key="1">
    <source>
        <dbReference type="ARBA" id="ARBA00005877"/>
    </source>
</evidence>
<reference evidence="7 8" key="1">
    <citation type="submission" date="2017-06" db="EMBL/GenBank/DDBJ databases">
        <title>Description of Avrilella dinanensis gen. nov. sp. nov.</title>
        <authorList>
            <person name="Leyer C."/>
            <person name="Sassi M."/>
            <person name="Minet J."/>
            <person name="Kayal S."/>
            <person name="Cattoir V."/>
        </authorList>
    </citation>
    <scope>NUCLEOTIDE SEQUENCE [LARGE SCALE GENOMIC DNA]</scope>
    <source>
        <strain evidence="7 8">UR159</strain>
    </source>
</reference>
<evidence type="ECO:0000313" key="8">
    <source>
        <dbReference type="Proteomes" id="UP000231960"/>
    </source>
</evidence>
<protein>
    <submittedName>
        <fullName evidence="7">4-hydroxyphenylpyruvate dioxygenase</fullName>
    </submittedName>
</protein>
<keyword evidence="7" id="KW-0670">Pyruvate</keyword>
<accession>A0A2M9R733</accession>
<dbReference type="Pfam" id="PF14696">
    <property type="entry name" value="Glyoxalase_5"/>
    <property type="match status" value="1"/>
</dbReference>
<dbReference type="Pfam" id="PF00903">
    <property type="entry name" value="Glyoxalase"/>
    <property type="match status" value="1"/>
</dbReference>
<dbReference type="GO" id="GO:0046872">
    <property type="term" value="F:metal ion binding"/>
    <property type="evidence" value="ECO:0007669"/>
    <property type="project" value="UniProtKB-KW"/>
</dbReference>
<dbReference type="PROSITE" id="PS51819">
    <property type="entry name" value="VOC"/>
    <property type="match status" value="2"/>
</dbReference>
<feature type="binding site" evidence="5">
    <location>
        <position position="271"/>
    </location>
    <ligand>
        <name>Fe cation</name>
        <dbReference type="ChEBI" id="CHEBI:24875"/>
    </ligand>
</feature>
<dbReference type="OrthoDB" id="9780241at2"/>
<dbReference type="Gene3D" id="3.10.180.10">
    <property type="entry name" value="2,3-Dihydroxybiphenyl 1,2-Dioxygenase, domain 1"/>
    <property type="match status" value="2"/>
</dbReference>
<dbReference type="CDD" id="cd07250">
    <property type="entry name" value="HPPD_C_like"/>
    <property type="match status" value="1"/>
</dbReference>
<dbReference type="PIRSF" id="PIRSF009283">
    <property type="entry name" value="HPP_dOase"/>
    <property type="match status" value="1"/>
</dbReference>
<sequence length="387" mass="44094">MSQQDLKSVEYGLDKIFEGAQDFLPILGTDYVEFYVGNAKQAAHYYKTAFGFQSEAYSGLETGVRDRASYVIKQDKIRLVLTTALNSQSPIGEHVKKHGDGVKVIALWVEDARKSYEETVKRGAKSFMEPTVTKDENGEIVQAGIFAYGETVFLFTERKNYNGLFLPGYVKWETDYNPEPVGLKFVDHMVGNVGWNQMNVWVKWFEDIMGFVNFLSFDDKQITTEYSALMSKVMANGNGRIKFPINEPAEGKKKSQIEEYLDFYEGEGVQHIAVATDDIIKTVADMKSRGVEFLSTPPQTYYDAIPERLKDHMDKFKEDINELQKLGIMIDADDEGYLLQIFTKPVEDRPTLFFEVIQRMGARGFGAGNFKALFESIEREQEKRGTL</sequence>
<comment type="cofactor">
    <cofactor evidence="5">
        <name>Fe cation</name>
        <dbReference type="ChEBI" id="CHEBI:24875"/>
    </cofactor>
    <text evidence="5">Binds 1 Fe cation per subunit.</text>
</comment>
<dbReference type="RefSeq" id="WP_100678222.1">
    <property type="nucleotide sequence ID" value="NZ_NIPO01000001.1"/>
</dbReference>
<dbReference type="GO" id="GO:0006572">
    <property type="term" value="P:L-tyrosine catabolic process"/>
    <property type="evidence" value="ECO:0007669"/>
    <property type="project" value="TreeGrafter"/>
</dbReference>
<comment type="caution">
    <text evidence="7">The sequence shown here is derived from an EMBL/GenBank/DDBJ whole genome shotgun (WGS) entry which is preliminary data.</text>
</comment>
<evidence type="ECO:0000256" key="3">
    <source>
        <dbReference type="ARBA" id="ARBA00022737"/>
    </source>
</evidence>
<evidence type="ECO:0000313" key="7">
    <source>
        <dbReference type="EMBL" id="PJR04664.1"/>
    </source>
</evidence>
<evidence type="ECO:0000259" key="6">
    <source>
        <dbReference type="PROSITE" id="PS51819"/>
    </source>
</evidence>
<keyword evidence="4 5" id="KW-0408">Iron</keyword>
<dbReference type="CDD" id="cd08342">
    <property type="entry name" value="HPPD_N_like"/>
    <property type="match status" value="1"/>
</dbReference>
<dbReference type="InterPro" id="IPR029068">
    <property type="entry name" value="Glyas_Bleomycin-R_OHBP_Dase"/>
</dbReference>
<dbReference type="Proteomes" id="UP000231960">
    <property type="component" value="Unassembled WGS sequence"/>
</dbReference>
<dbReference type="EMBL" id="NIPO01000001">
    <property type="protein sequence ID" value="PJR04664.1"/>
    <property type="molecule type" value="Genomic_DNA"/>
</dbReference>
<name>A0A2M9R733_9FLAO</name>
<dbReference type="SUPFAM" id="SSF54593">
    <property type="entry name" value="Glyoxalase/Bleomycin resistance protein/Dihydroxybiphenyl dioxygenase"/>
    <property type="match status" value="1"/>
</dbReference>
<organism evidence="7 8">
    <name type="scientific">Avrilella dinanensis</name>
    <dbReference type="NCBI Taxonomy" id="2008672"/>
    <lineage>
        <taxon>Bacteria</taxon>
        <taxon>Pseudomonadati</taxon>
        <taxon>Bacteroidota</taxon>
        <taxon>Flavobacteriia</taxon>
        <taxon>Flavobacteriales</taxon>
        <taxon>Flavobacteriaceae</taxon>
        <taxon>Avrilella</taxon>
    </lineage>
</organism>
<keyword evidence="3" id="KW-0677">Repeat</keyword>
<feature type="binding site" evidence="5">
    <location>
        <position position="188"/>
    </location>
    <ligand>
        <name>Fe cation</name>
        <dbReference type="ChEBI" id="CHEBI:24875"/>
    </ligand>
</feature>
<gene>
    <name evidence="7" type="primary">hppD</name>
    <name evidence="7" type="ORF">CDL10_09025</name>
</gene>
<evidence type="ECO:0000256" key="2">
    <source>
        <dbReference type="ARBA" id="ARBA00022723"/>
    </source>
</evidence>
<comment type="similarity">
    <text evidence="1">Belongs to the 4HPPD family.</text>
</comment>
<dbReference type="InterPro" id="IPR041735">
    <property type="entry name" value="4OHPhenylPyrv_dOase_C"/>
</dbReference>
<proteinExistence type="inferred from homology"/>
<keyword evidence="7" id="KW-0223">Dioxygenase</keyword>
<dbReference type="PANTHER" id="PTHR11959:SF1">
    <property type="entry name" value="4-HYDROXYPHENYLPYRUVATE DIOXYGENASE"/>
    <property type="match status" value="1"/>
</dbReference>